<dbReference type="PIRSF" id="PIRSF006257">
    <property type="entry name" value="UCP006257"/>
    <property type="match status" value="1"/>
</dbReference>
<dbReference type="EMBL" id="JAKNAP010000016">
    <property type="protein sequence ID" value="MDE1357007.1"/>
    <property type="molecule type" value="Genomic_DNA"/>
</dbReference>
<dbReference type="SUPFAM" id="SSF158452">
    <property type="entry name" value="YqcC-like"/>
    <property type="match status" value="1"/>
</dbReference>
<evidence type="ECO:0000313" key="2">
    <source>
        <dbReference type="EMBL" id="MDE1241516.1"/>
    </source>
</evidence>
<reference evidence="2 6" key="1">
    <citation type="submission" date="2022-02" db="EMBL/GenBank/DDBJ databases">
        <title>Emergence and expansion in Europe of a Vibrio aestuarianus clonal complex pathogenic for oysters.</title>
        <authorList>
            <person name="Mesnil A."/>
            <person name="Travers M.-A."/>
        </authorList>
    </citation>
    <scope>NUCLEOTIDE SEQUENCE</scope>
    <source>
        <strain evidence="3">151-ITT-15-cp-1</strain>
        <strain evidence="2">19_064_11T1</strain>
        <strain evidence="4 6">U17</strain>
    </source>
</reference>
<name>A0A9X4ESK9_9VIBR</name>
<dbReference type="Proteomes" id="UP001241226">
    <property type="component" value="Chromosome 1"/>
</dbReference>
<dbReference type="Pfam" id="PF04287">
    <property type="entry name" value="DUF446"/>
    <property type="match status" value="1"/>
</dbReference>
<evidence type="ECO:0000259" key="1">
    <source>
        <dbReference type="Pfam" id="PF04287"/>
    </source>
</evidence>
<feature type="domain" description="YqcC-like" evidence="1">
    <location>
        <begin position="7"/>
        <end position="101"/>
    </location>
</feature>
<gene>
    <name evidence="3" type="ORF">L9W73_06755</name>
    <name evidence="2" type="ORF">L9W94_04995</name>
    <name evidence="4" type="ORF">PYE67_03625</name>
</gene>
<evidence type="ECO:0000313" key="4">
    <source>
        <dbReference type="EMBL" id="WGK85925.1"/>
    </source>
</evidence>
<evidence type="ECO:0000313" key="3">
    <source>
        <dbReference type="EMBL" id="MDE1357007.1"/>
    </source>
</evidence>
<protein>
    <submittedName>
        <fullName evidence="2">YqcC family protein</fullName>
    </submittedName>
</protein>
<dbReference type="GO" id="GO:0044010">
    <property type="term" value="P:single-species biofilm formation"/>
    <property type="evidence" value="ECO:0007669"/>
    <property type="project" value="TreeGrafter"/>
</dbReference>
<dbReference type="PANTHER" id="PTHR39586">
    <property type="entry name" value="CYTOPLASMIC PROTEIN-RELATED"/>
    <property type="match status" value="1"/>
</dbReference>
<dbReference type="RefSeq" id="WP_176245679.1">
    <property type="nucleotide sequence ID" value="NZ_CALYLG010000110.1"/>
</dbReference>
<dbReference type="EMBL" id="CP118711">
    <property type="protein sequence ID" value="WGK85925.1"/>
    <property type="molecule type" value="Genomic_DNA"/>
</dbReference>
<proteinExistence type="predicted"/>
<dbReference type="PANTHER" id="PTHR39586:SF1">
    <property type="entry name" value="CYTOPLASMIC PROTEIN"/>
    <property type="match status" value="1"/>
</dbReference>
<evidence type="ECO:0000313" key="5">
    <source>
        <dbReference type="Proteomes" id="UP001140979"/>
    </source>
</evidence>
<dbReference type="Gene3D" id="1.20.1440.40">
    <property type="entry name" value="YqcC-like"/>
    <property type="match status" value="1"/>
</dbReference>
<dbReference type="Proteomes" id="UP001140973">
    <property type="component" value="Unassembled WGS sequence"/>
</dbReference>
<dbReference type="AlphaFoldDB" id="A0A9X4ESK9"/>
<sequence length="106" mass="12150">MTINTELARALTQLETELRQCGVWQPQSPSREALMSSEPFAIDTLAPEQWLQWVFIPKMSALLEQQATLPSDFSIAPYFEETWKHQPEFSEVIALVTYIDEVCKAC</sequence>
<dbReference type="InterPro" id="IPR036814">
    <property type="entry name" value="YqcC-like_sf"/>
</dbReference>
<evidence type="ECO:0000313" key="6">
    <source>
        <dbReference type="Proteomes" id="UP001241226"/>
    </source>
</evidence>
<dbReference type="InterPro" id="IPR007384">
    <property type="entry name" value="UCP006257"/>
</dbReference>
<accession>A0A9X4ESK9</accession>
<dbReference type="EMBL" id="JAKNBA010000005">
    <property type="protein sequence ID" value="MDE1241516.1"/>
    <property type="molecule type" value="Genomic_DNA"/>
</dbReference>
<dbReference type="Proteomes" id="UP001140979">
    <property type="component" value="Unassembled WGS sequence"/>
</dbReference>
<organism evidence="2 5">
    <name type="scientific">Vibrio aestuarianus</name>
    <dbReference type="NCBI Taxonomy" id="28171"/>
    <lineage>
        <taxon>Bacteria</taxon>
        <taxon>Pseudomonadati</taxon>
        <taxon>Pseudomonadota</taxon>
        <taxon>Gammaproteobacteria</taxon>
        <taxon>Vibrionales</taxon>
        <taxon>Vibrionaceae</taxon>
        <taxon>Vibrio</taxon>
    </lineage>
</organism>
<dbReference type="InterPro" id="IPR023376">
    <property type="entry name" value="YqcC-like_dom"/>
</dbReference>